<proteinExistence type="predicted"/>
<protein>
    <recommendedName>
        <fullName evidence="3">LlaJI family restriction endonuclease</fullName>
    </recommendedName>
</protein>
<gene>
    <name evidence="1" type="ORF">BHU61_09390</name>
</gene>
<comment type="caution">
    <text evidence="1">The sequence shown here is derived from an EMBL/GenBank/DDBJ whole genome shotgun (WGS) entry which is preliminary data.</text>
</comment>
<reference evidence="1 2" key="1">
    <citation type="journal article" date="2018" name="Front. Microbiol.">
        <title>Description and Comparative Genomics of Macrococcus caseolyticus subsp. hominis subsp. nov., Macrococcus goetzii sp. nov., Macrococcus epidermidis sp. nov., and Macrococcus bohemicus sp. nov., Novel Macrococci From Human Clinical Material With Virulence Potential and Suspected Uptake of Foreign DNA by Natural Transformation.</title>
        <authorList>
            <person name="Maslanova I."/>
            <person name="Wertheimer Z."/>
            <person name="Sedlacek I."/>
            <person name="Svec P."/>
            <person name="Indrakova A."/>
            <person name="Kovarovic V."/>
            <person name="Schumann P."/>
            <person name="Sproer C."/>
            <person name="Kralova S."/>
            <person name="Sedo O."/>
            <person name="Kristofova L."/>
            <person name="Vrbovska V."/>
            <person name="Fuzik T."/>
            <person name="Petras P."/>
            <person name="Zdrahal Z."/>
            <person name="Ruzickova V."/>
            <person name="Doskar J."/>
            <person name="Pantucek R."/>
        </authorList>
    </citation>
    <scope>NUCLEOTIDE SEQUENCE [LARGE SCALE GENOMIC DNA]</scope>
    <source>
        <strain evidence="1 2">01/688</strain>
    </source>
</reference>
<dbReference type="RefSeq" id="WP_111716394.1">
    <property type="nucleotide sequence ID" value="NZ_JBHSSR010000002.1"/>
</dbReference>
<dbReference type="AlphaFoldDB" id="A0A327ZQ59"/>
<evidence type="ECO:0000313" key="2">
    <source>
        <dbReference type="Proteomes" id="UP000249808"/>
    </source>
</evidence>
<sequence>MKYKTNYIVLQDGVAISKEFENKYKDIFSLADFRRKENDIVTDFVGFVTYNNDVFVSFPKHFYSNIDLKQIKEIENLNKDIKLLFNCIKKAILKKTLTSIGINDDLNKDYPMRSFFQIYEYYQKYGLYYDEIKTQKLGGTGKVNWNKTIKKSPVIISNGNIIFNPLITNSNQKNAVFISECMTFAINSTIEKFSFILNYSTIDFDISSTGWDNKDFIINKLKAVLNETFKDYQKKLILSLIEFFEYRKSGNNTVRMTINSFNLIWEQILENYLNSYFIGISGNGYLEFSDIKNKKMKSFTKASEITDLSENRYTVEPDYYYFGSDYKLILDAKYYDEVRGLNYKQASYYFLLKHHNLFNNGNLETWKTYNILLLPTSRIQNHESNKRKHYVQNTDYNKEEQDFTINEQYFNIKMLMNYYLL</sequence>
<evidence type="ECO:0008006" key="3">
    <source>
        <dbReference type="Google" id="ProtNLM"/>
    </source>
</evidence>
<accession>A0A327ZQ59</accession>
<organism evidence="1 2">
    <name type="scientific">Macrococcus epidermidis</name>
    <dbReference type="NCBI Taxonomy" id="1902580"/>
    <lineage>
        <taxon>Bacteria</taxon>
        <taxon>Bacillati</taxon>
        <taxon>Bacillota</taxon>
        <taxon>Bacilli</taxon>
        <taxon>Bacillales</taxon>
        <taxon>Staphylococcaceae</taxon>
        <taxon>Macrococcus</taxon>
    </lineage>
</organism>
<keyword evidence="2" id="KW-1185">Reference proteome</keyword>
<dbReference type="EMBL" id="PZJH01000004">
    <property type="protein sequence ID" value="RAK44357.1"/>
    <property type="molecule type" value="Genomic_DNA"/>
</dbReference>
<dbReference type="Proteomes" id="UP000249808">
    <property type="component" value="Unassembled WGS sequence"/>
</dbReference>
<evidence type="ECO:0000313" key="1">
    <source>
        <dbReference type="EMBL" id="RAK44357.1"/>
    </source>
</evidence>
<name>A0A327ZQ59_9STAP</name>